<evidence type="ECO:0000256" key="2">
    <source>
        <dbReference type="ARBA" id="ARBA00022490"/>
    </source>
</evidence>
<protein>
    <submittedName>
        <fullName evidence="7">Iron-sulfur cluster repair di-iron protein</fullName>
    </submittedName>
</protein>
<evidence type="ECO:0000313" key="7">
    <source>
        <dbReference type="EMBL" id="WVX80139.1"/>
    </source>
</evidence>
<accession>A0ABZ2C8X0</accession>
<keyword evidence="3" id="KW-0479">Metal-binding</keyword>
<comment type="subcellular location">
    <subcellularLocation>
        <location evidence="1">Cytoplasm</location>
    </subcellularLocation>
</comment>
<dbReference type="InterPro" id="IPR038062">
    <property type="entry name" value="ScdA-like_N_sf"/>
</dbReference>
<dbReference type="PANTHER" id="PTHR36438">
    <property type="entry name" value="IRON-SULFUR CLUSTER REPAIR PROTEIN YTFE"/>
    <property type="match status" value="1"/>
</dbReference>
<evidence type="ECO:0000313" key="8">
    <source>
        <dbReference type="Proteomes" id="UP001357223"/>
    </source>
</evidence>
<dbReference type="Gene3D" id="1.10.3910.10">
    <property type="entry name" value="SP0561-like"/>
    <property type="match status" value="1"/>
</dbReference>
<sequence length="249" mass="28781">MTTIPFSNTSLVRDIVNEVPKTSDVFKKYRIDFCCGGNTPISTAAAEQNVNLDELMEELANVYAKSDQSDNMEVWTNSTSEEIIQHVIEHYHNPLREELAALSPYVTKVAKVHSDNHPELLKVYKLFYELKKELLEHTAKEEATSFPLLLSLEKNEVENREEAIEEIRKLESEHDHAGNILKELRTITADFTPPLDACGTYRLVYSRLEMLEAHTFMHVHLEIIFYSRVIFNESKKPAVKYLLVFTLHR</sequence>
<gene>
    <name evidence="7" type="primary">ric</name>
    <name evidence="7" type="ORF">R4Z09_23080</name>
</gene>
<keyword evidence="4" id="KW-0408">Iron</keyword>
<evidence type="ECO:0000256" key="3">
    <source>
        <dbReference type="ARBA" id="ARBA00022723"/>
    </source>
</evidence>
<dbReference type="InterPro" id="IPR012312">
    <property type="entry name" value="Hemerythrin-like"/>
</dbReference>
<dbReference type="NCBIfam" id="TIGR03652">
    <property type="entry name" value="FeS_repair_RIC"/>
    <property type="match status" value="1"/>
</dbReference>
<evidence type="ECO:0000256" key="4">
    <source>
        <dbReference type="ARBA" id="ARBA00023004"/>
    </source>
</evidence>
<dbReference type="PANTHER" id="PTHR36438:SF1">
    <property type="entry name" value="IRON-SULFUR CLUSTER REPAIR PROTEIN YTFE"/>
    <property type="match status" value="1"/>
</dbReference>
<evidence type="ECO:0000259" key="6">
    <source>
        <dbReference type="Pfam" id="PF01814"/>
    </source>
</evidence>
<dbReference type="Proteomes" id="UP001357223">
    <property type="component" value="Chromosome"/>
</dbReference>
<reference evidence="7 8" key="1">
    <citation type="submission" date="2023-10" db="EMBL/GenBank/DDBJ databases">
        <title>Niallia locisalis sp.nov. isolated from a salt pond sample.</title>
        <authorList>
            <person name="Li X.-J."/>
            <person name="Dong L."/>
        </authorList>
    </citation>
    <scope>NUCLEOTIDE SEQUENCE [LARGE SCALE GENOMIC DNA]</scope>
    <source>
        <strain evidence="7 8">DSM 29761</strain>
    </source>
</reference>
<dbReference type="InterPro" id="IPR019903">
    <property type="entry name" value="RIC_family"/>
</dbReference>
<evidence type="ECO:0000256" key="1">
    <source>
        <dbReference type="ARBA" id="ARBA00004496"/>
    </source>
</evidence>
<keyword evidence="5" id="KW-0175">Coiled coil</keyword>
<dbReference type="Pfam" id="PF01814">
    <property type="entry name" value="Hemerythrin"/>
    <property type="match status" value="1"/>
</dbReference>
<evidence type="ECO:0000256" key="5">
    <source>
        <dbReference type="SAM" id="Coils"/>
    </source>
</evidence>
<organism evidence="7 8">
    <name type="scientific">Niallia oryzisoli</name>
    <dbReference type="NCBI Taxonomy" id="1737571"/>
    <lineage>
        <taxon>Bacteria</taxon>
        <taxon>Bacillati</taxon>
        <taxon>Bacillota</taxon>
        <taxon>Bacilli</taxon>
        <taxon>Bacillales</taxon>
        <taxon>Bacillaceae</taxon>
        <taxon>Niallia</taxon>
    </lineage>
</organism>
<dbReference type="EMBL" id="CP137640">
    <property type="protein sequence ID" value="WVX80139.1"/>
    <property type="molecule type" value="Genomic_DNA"/>
</dbReference>
<keyword evidence="2" id="KW-0963">Cytoplasm</keyword>
<feature type="coiled-coil region" evidence="5">
    <location>
        <begin position="150"/>
        <end position="180"/>
    </location>
</feature>
<keyword evidence="8" id="KW-1185">Reference proteome</keyword>
<feature type="domain" description="Hemerythrin-like" evidence="6">
    <location>
        <begin position="85"/>
        <end position="222"/>
    </location>
</feature>
<proteinExistence type="predicted"/>
<name>A0ABZ2C8X0_9BACI</name>
<dbReference type="SUPFAM" id="SSF140683">
    <property type="entry name" value="SP0561-like"/>
    <property type="match status" value="1"/>
</dbReference>
<dbReference type="Gene3D" id="1.20.120.520">
    <property type="entry name" value="nmb1532 protein domain like"/>
    <property type="match status" value="1"/>
</dbReference>
<dbReference type="Pfam" id="PF04405">
    <property type="entry name" value="ScdA_N"/>
    <property type="match status" value="1"/>
</dbReference>